<comment type="cofactor">
    <cofactor evidence="15">
        <name>Cu cation</name>
        <dbReference type="ChEBI" id="CHEBI:23378"/>
    </cofactor>
    <text evidence="15">Binds a copper A center.</text>
</comment>
<dbReference type="InterPro" id="IPR001505">
    <property type="entry name" value="Copper_CuA"/>
</dbReference>
<dbReference type="PANTHER" id="PTHR22888:SF9">
    <property type="entry name" value="CYTOCHROME C OXIDASE SUBUNIT 2"/>
    <property type="match status" value="1"/>
</dbReference>
<dbReference type="InterPro" id="IPR045187">
    <property type="entry name" value="CcO_II"/>
</dbReference>
<feature type="domain" description="Cytochrome oxidase subunit II copper A binding" evidence="19">
    <location>
        <begin position="149"/>
        <end position="268"/>
    </location>
</feature>
<evidence type="ECO:0000256" key="14">
    <source>
        <dbReference type="RuleBase" id="RU000456"/>
    </source>
</evidence>
<evidence type="ECO:0000313" key="22">
    <source>
        <dbReference type="Proteomes" id="UP000240739"/>
    </source>
</evidence>
<comment type="similarity">
    <text evidence="2 14">Belongs to the cytochrome c oxidase subunit 2 family.</text>
</comment>
<evidence type="ECO:0000256" key="18">
    <source>
        <dbReference type="SAM" id="SignalP"/>
    </source>
</evidence>
<dbReference type="PROSITE" id="PS00078">
    <property type="entry name" value="COX2"/>
    <property type="match status" value="1"/>
</dbReference>
<dbReference type="PRINTS" id="PR01166">
    <property type="entry name" value="CYCOXIDASEII"/>
</dbReference>
<keyword evidence="18" id="KW-0732">Signal</keyword>
<dbReference type="GO" id="GO:0042773">
    <property type="term" value="P:ATP synthesis coupled electron transport"/>
    <property type="evidence" value="ECO:0007669"/>
    <property type="project" value="TreeGrafter"/>
</dbReference>
<proteinExistence type="inferred from homology"/>
<dbReference type="EMBL" id="PYYB01000002">
    <property type="protein sequence ID" value="PTL56338.1"/>
    <property type="molecule type" value="Genomic_DNA"/>
</dbReference>
<keyword evidence="3 14" id="KW-0813">Transport</keyword>
<dbReference type="Pfam" id="PF00116">
    <property type="entry name" value="COX2"/>
    <property type="match status" value="1"/>
</dbReference>
<dbReference type="EC" id="7.1.1.9" evidence="15"/>
<evidence type="ECO:0000256" key="9">
    <source>
        <dbReference type="ARBA" id="ARBA00022989"/>
    </source>
</evidence>
<feature type="transmembrane region" description="Helical" evidence="17">
    <location>
        <begin position="50"/>
        <end position="74"/>
    </location>
</feature>
<feature type="domain" description="Cytochrome oxidase subunit II transmembrane region profile" evidence="20">
    <location>
        <begin position="25"/>
        <end position="123"/>
    </location>
</feature>
<keyword evidence="22" id="KW-1185">Reference proteome</keyword>
<keyword evidence="9 17" id="KW-1133">Transmembrane helix</keyword>
<comment type="catalytic activity">
    <reaction evidence="13 15">
        <text>4 Fe(II)-[cytochrome c] + O2 + 8 H(+)(in) = 4 Fe(III)-[cytochrome c] + 2 H2O + 4 H(+)(out)</text>
        <dbReference type="Rhea" id="RHEA:11436"/>
        <dbReference type="Rhea" id="RHEA-COMP:10350"/>
        <dbReference type="Rhea" id="RHEA-COMP:14399"/>
        <dbReference type="ChEBI" id="CHEBI:15377"/>
        <dbReference type="ChEBI" id="CHEBI:15378"/>
        <dbReference type="ChEBI" id="CHEBI:15379"/>
        <dbReference type="ChEBI" id="CHEBI:29033"/>
        <dbReference type="ChEBI" id="CHEBI:29034"/>
        <dbReference type="EC" id="7.1.1.9"/>
    </reaction>
</comment>
<organism evidence="21 22">
    <name type="scientific">Paraconexibacter algicola</name>
    <dbReference type="NCBI Taxonomy" id="2133960"/>
    <lineage>
        <taxon>Bacteria</taxon>
        <taxon>Bacillati</taxon>
        <taxon>Actinomycetota</taxon>
        <taxon>Thermoleophilia</taxon>
        <taxon>Solirubrobacterales</taxon>
        <taxon>Paraconexibacteraceae</taxon>
        <taxon>Paraconexibacter</taxon>
    </lineage>
</organism>
<evidence type="ECO:0000256" key="17">
    <source>
        <dbReference type="SAM" id="Phobius"/>
    </source>
</evidence>
<dbReference type="Gene3D" id="2.60.40.420">
    <property type="entry name" value="Cupredoxins - blue copper proteins"/>
    <property type="match status" value="1"/>
</dbReference>
<dbReference type="PROSITE" id="PS50857">
    <property type="entry name" value="COX2_CUA"/>
    <property type="match status" value="1"/>
</dbReference>
<dbReference type="GO" id="GO:0016491">
    <property type="term" value="F:oxidoreductase activity"/>
    <property type="evidence" value="ECO:0007669"/>
    <property type="project" value="InterPro"/>
</dbReference>
<protein>
    <recommendedName>
        <fullName evidence="15">Cytochrome c oxidase subunit 2</fullName>
        <ecNumber evidence="15">7.1.1.9</ecNumber>
    </recommendedName>
</protein>
<evidence type="ECO:0000259" key="20">
    <source>
        <dbReference type="PROSITE" id="PS50999"/>
    </source>
</evidence>
<dbReference type="Gene3D" id="1.10.287.90">
    <property type="match status" value="1"/>
</dbReference>
<comment type="subcellular location">
    <subcellularLocation>
        <location evidence="14">Cell membrane</location>
        <topology evidence="14">Multi-pass membrane protein</topology>
    </subcellularLocation>
    <subcellularLocation>
        <location evidence="1">Membrane</location>
        <topology evidence="1">Multi-pass membrane protein</topology>
    </subcellularLocation>
</comment>
<name>A0A2T4UEX3_9ACTN</name>
<dbReference type="Proteomes" id="UP000240739">
    <property type="component" value="Unassembled WGS sequence"/>
</dbReference>
<evidence type="ECO:0000256" key="5">
    <source>
        <dbReference type="ARBA" id="ARBA00022692"/>
    </source>
</evidence>
<comment type="function">
    <text evidence="12 15">Subunits I and II form the functional core of the enzyme complex. Electrons originating in cytochrome c are transferred via heme a and Cu(A) to the binuclear center formed by heme a3 and Cu(B).</text>
</comment>
<keyword evidence="6 15" id="KW-0479">Metal-binding</keyword>
<dbReference type="SUPFAM" id="SSF81464">
    <property type="entry name" value="Cytochrome c oxidase subunit II-like, transmembrane region"/>
    <property type="match status" value="1"/>
</dbReference>
<dbReference type="GO" id="GO:0004129">
    <property type="term" value="F:cytochrome-c oxidase activity"/>
    <property type="evidence" value="ECO:0007669"/>
    <property type="project" value="UniProtKB-EC"/>
</dbReference>
<evidence type="ECO:0000259" key="19">
    <source>
        <dbReference type="PROSITE" id="PS50857"/>
    </source>
</evidence>
<dbReference type="InterPro" id="IPR002429">
    <property type="entry name" value="CcO_II-like_C"/>
</dbReference>
<accession>A0A2T4UEX3</accession>
<keyword evidence="7" id="KW-1278">Translocase</keyword>
<evidence type="ECO:0000256" key="3">
    <source>
        <dbReference type="ARBA" id="ARBA00022448"/>
    </source>
</evidence>
<evidence type="ECO:0000256" key="2">
    <source>
        <dbReference type="ARBA" id="ARBA00007866"/>
    </source>
</evidence>
<evidence type="ECO:0000256" key="10">
    <source>
        <dbReference type="ARBA" id="ARBA00023008"/>
    </source>
</evidence>
<feature type="chain" id="PRO_5015456762" description="Cytochrome c oxidase subunit 2" evidence="18">
    <location>
        <begin position="32"/>
        <end position="308"/>
    </location>
</feature>
<evidence type="ECO:0000256" key="15">
    <source>
        <dbReference type="RuleBase" id="RU004024"/>
    </source>
</evidence>
<dbReference type="GO" id="GO:0005886">
    <property type="term" value="C:plasma membrane"/>
    <property type="evidence" value="ECO:0007669"/>
    <property type="project" value="UniProtKB-SubCell"/>
</dbReference>
<dbReference type="InterPro" id="IPR014222">
    <property type="entry name" value="Cyt_c_oxidase_su2"/>
</dbReference>
<dbReference type="InterPro" id="IPR008972">
    <property type="entry name" value="Cupredoxin"/>
</dbReference>
<keyword evidence="11 17" id="KW-0472">Membrane</keyword>
<gene>
    <name evidence="21" type="primary">coxB</name>
    <name evidence="21" type="ORF">C7Y72_15320</name>
</gene>
<keyword evidence="10 15" id="KW-0186">Copper</keyword>
<feature type="region of interest" description="Disordered" evidence="16">
    <location>
        <begin position="284"/>
        <end position="308"/>
    </location>
</feature>
<evidence type="ECO:0000256" key="11">
    <source>
        <dbReference type="ARBA" id="ARBA00023136"/>
    </source>
</evidence>
<sequence>MNLISTRRRTLVLALLAIFGLTLVLSGTASADLLTPEDGGSPNADKIDDLYKFVLVIAVIIFVVVEGALFYSIYKYRARKGAVAAQIHGNTRLEIGWTAGAAAILVVLAVLTFVQLGDIRNPENSGPNGLPLADGVQTASVTKRLPPNGKSLNIEVNGQQYVWRYTYNGDNDGNPLNDPFAYEEMVVPTDTTVTLDIRAQDVAHSWWIPALGGKFDAVPGYTNHTWFKISKPGVYTGQCAELCGRNHANMTARVRAVPPAEYERWIAQQTTAIQDANKAAQVKRRQVESELSGDSAAAGSGASTTEMP</sequence>
<dbReference type="PANTHER" id="PTHR22888">
    <property type="entry name" value="CYTOCHROME C OXIDASE, SUBUNIT II"/>
    <property type="match status" value="1"/>
</dbReference>
<dbReference type="RefSeq" id="WP_107570057.1">
    <property type="nucleotide sequence ID" value="NZ_PYYB01000002.1"/>
</dbReference>
<feature type="transmembrane region" description="Helical" evidence="17">
    <location>
        <begin position="95"/>
        <end position="116"/>
    </location>
</feature>
<evidence type="ECO:0000313" key="21">
    <source>
        <dbReference type="EMBL" id="PTL56338.1"/>
    </source>
</evidence>
<reference evidence="21 22" key="1">
    <citation type="submission" date="2018-03" db="EMBL/GenBank/DDBJ databases">
        <title>Aquarubrobacter algicola gen. nov., sp. nov., a novel actinobacterium isolated from shallow eutrophic lake during the end of cyanobacterial harmful algal blooms.</title>
        <authorList>
            <person name="Chun S.J."/>
        </authorList>
    </citation>
    <scope>NUCLEOTIDE SEQUENCE [LARGE SCALE GENOMIC DNA]</scope>
    <source>
        <strain evidence="21 22">Seoho-28</strain>
    </source>
</reference>
<dbReference type="PROSITE" id="PS50999">
    <property type="entry name" value="COX2_TM"/>
    <property type="match status" value="1"/>
</dbReference>
<comment type="caution">
    <text evidence="21">The sequence shown here is derived from an EMBL/GenBank/DDBJ whole genome shotgun (WGS) entry which is preliminary data.</text>
</comment>
<dbReference type="Pfam" id="PF02790">
    <property type="entry name" value="COX2_TM"/>
    <property type="match status" value="1"/>
</dbReference>
<evidence type="ECO:0000256" key="8">
    <source>
        <dbReference type="ARBA" id="ARBA00022982"/>
    </source>
</evidence>
<dbReference type="OrthoDB" id="9781261at2"/>
<dbReference type="AlphaFoldDB" id="A0A2T4UEX3"/>
<feature type="signal peptide" evidence="18">
    <location>
        <begin position="1"/>
        <end position="31"/>
    </location>
</feature>
<evidence type="ECO:0000256" key="12">
    <source>
        <dbReference type="ARBA" id="ARBA00024688"/>
    </source>
</evidence>
<evidence type="ECO:0000256" key="4">
    <source>
        <dbReference type="ARBA" id="ARBA00022660"/>
    </source>
</evidence>
<feature type="compositionally biased region" description="Low complexity" evidence="16">
    <location>
        <begin position="292"/>
        <end position="308"/>
    </location>
</feature>
<dbReference type="SUPFAM" id="SSF49503">
    <property type="entry name" value="Cupredoxins"/>
    <property type="match status" value="1"/>
</dbReference>
<dbReference type="InterPro" id="IPR011759">
    <property type="entry name" value="Cyt_c_oxidase_su2_TM_dom"/>
</dbReference>
<dbReference type="NCBIfam" id="TIGR02866">
    <property type="entry name" value="CoxB"/>
    <property type="match status" value="1"/>
</dbReference>
<keyword evidence="5 14" id="KW-0812">Transmembrane</keyword>
<evidence type="ECO:0000256" key="1">
    <source>
        <dbReference type="ARBA" id="ARBA00004141"/>
    </source>
</evidence>
<evidence type="ECO:0000256" key="13">
    <source>
        <dbReference type="ARBA" id="ARBA00047816"/>
    </source>
</evidence>
<evidence type="ECO:0000256" key="6">
    <source>
        <dbReference type="ARBA" id="ARBA00022723"/>
    </source>
</evidence>
<keyword evidence="8 14" id="KW-0249">Electron transport</keyword>
<dbReference type="InterPro" id="IPR036257">
    <property type="entry name" value="Cyt_c_oxidase_su2_TM_sf"/>
</dbReference>
<evidence type="ECO:0000256" key="7">
    <source>
        <dbReference type="ARBA" id="ARBA00022967"/>
    </source>
</evidence>
<dbReference type="GO" id="GO:0005507">
    <property type="term" value="F:copper ion binding"/>
    <property type="evidence" value="ECO:0007669"/>
    <property type="project" value="InterPro"/>
</dbReference>
<keyword evidence="4 14" id="KW-0679">Respiratory chain</keyword>
<evidence type="ECO:0000256" key="16">
    <source>
        <dbReference type="SAM" id="MobiDB-lite"/>
    </source>
</evidence>